<dbReference type="InterPro" id="IPR012853">
    <property type="entry name" value="CPT"/>
</dbReference>
<evidence type="ECO:0000313" key="3">
    <source>
        <dbReference type="EMBL" id="SCB48363.1"/>
    </source>
</evidence>
<keyword evidence="4" id="KW-1185">Reference proteome</keyword>
<organism evidence="3 4">
    <name type="scientific">Rhizobium multihospitium</name>
    <dbReference type="NCBI Taxonomy" id="410764"/>
    <lineage>
        <taxon>Bacteria</taxon>
        <taxon>Pseudomonadati</taxon>
        <taxon>Pseudomonadota</taxon>
        <taxon>Alphaproteobacteria</taxon>
        <taxon>Hyphomicrobiales</taxon>
        <taxon>Rhizobiaceae</taxon>
        <taxon>Rhizobium/Agrobacterium group</taxon>
        <taxon>Rhizobium</taxon>
    </lineage>
</organism>
<dbReference type="EMBL" id="FMAG01000012">
    <property type="protein sequence ID" value="SCB48363.1"/>
    <property type="molecule type" value="Genomic_DNA"/>
</dbReference>
<dbReference type="Proteomes" id="UP000199101">
    <property type="component" value="Unassembled WGS sequence"/>
</dbReference>
<dbReference type="GO" id="GO:0016740">
    <property type="term" value="F:transferase activity"/>
    <property type="evidence" value="ECO:0007669"/>
    <property type="project" value="UniProtKB-KW"/>
</dbReference>
<dbReference type="Pfam" id="PF07931">
    <property type="entry name" value="CPT"/>
    <property type="match status" value="1"/>
</dbReference>
<dbReference type="OrthoDB" id="67453at2"/>
<feature type="active site" evidence="1">
    <location>
        <position position="37"/>
    </location>
</feature>
<protein>
    <submittedName>
        <fullName evidence="3">Chloramphenicol 3-O phosphotransferase</fullName>
    </submittedName>
</protein>
<dbReference type="SUPFAM" id="SSF52540">
    <property type="entry name" value="P-loop containing nucleoside triphosphate hydrolases"/>
    <property type="match status" value="1"/>
</dbReference>
<accession>A0A1C3X7X3</accession>
<dbReference type="InterPro" id="IPR027417">
    <property type="entry name" value="P-loop_NTPase"/>
</dbReference>
<dbReference type="RefSeq" id="WP_092718959.1">
    <property type="nucleotide sequence ID" value="NZ_FMAG01000012.1"/>
</dbReference>
<dbReference type="Gene3D" id="3.40.50.300">
    <property type="entry name" value="P-loop containing nucleotide triphosphate hydrolases"/>
    <property type="match status" value="1"/>
</dbReference>
<dbReference type="STRING" id="410764.GA0061103_0355"/>
<dbReference type="AlphaFoldDB" id="A0A1C3X7X3"/>
<sequence length="172" mass="19508">MIPGRIIFLNGTSSAGKSTLAKALREVLPEFCYYASDQLADAGFRALKRNAAAGSPGERSRFFDGFHRSIAAFANAGNDLIVEHIVEEQSWADHLESLLANLDVFWVGVHAPIEEVERRERERGNRYIGEARYHLKTHNYCRYDLEIDTTRPLDTLVALIVEEWEKRRTAAT</sequence>
<keyword evidence="3" id="KW-0808">Transferase</keyword>
<reference evidence="4" key="1">
    <citation type="submission" date="2016-08" db="EMBL/GenBank/DDBJ databases">
        <authorList>
            <person name="Varghese N."/>
            <person name="Submissions Spin"/>
        </authorList>
    </citation>
    <scope>NUCLEOTIDE SEQUENCE [LARGE SCALE GENOMIC DNA]</scope>
    <source>
        <strain evidence="4">HAMBI 2975</strain>
    </source>
</reference>
<evidence type="ECO:0000313" key="4">
    <source>
        <dbReference type="Proteomes" id="UP000199101"/>
    </source>
</evidence>
<feature type="binding site" evidence="2">
    <location>
        <begin position="11"/>
        <end position="18"/>
    </location>
    <ligand>
        <name>ATP</name>
        <dbReference type="ChEBI" id="CHEBI:30616"/>
    </ligand>
</feature>
<evidence type="ECO:0000256" key="1">
    <source>
        <dbReference type="PIRSR" id="PIRSR007531-1"/>
    </source>
</evidence>
<proteinExistence type="predicted"/>
<evidence type="ECO:0000256" key="2">
    <source>
        <dbReference type="PIRSR" id="PIRSR007531-2"/>
    </source>
</evidence>
<dbReference type="PIRSF" id="PIRSF007531">
    <property type="entry name" value="CPT"/>
    <property type="match status" value="1"/>
</dbReference>
<dbReference type="GO" id="GO:0005524">
    <property type="term" value="F:ATP binding"/>
    <property type="evidence" value="ECO:0007669"/>
    <property type="project" value="InterPro"/>
</dbReference>
<name>A0A1C3X7X3_9HYPH</name>
<gene>
    <name evidence="3" type="ORF">GA0061103_0355</name>
</gene>